<dbReference type="EMBL" id="UYSL01019813">
    <property type="protein sequence ID" value="VDL70184.1"/>
    <property type="molecule type" value="Genomic_DNA"/>
</dbReference>
<protein>
    <submittedName>
        <fullName evidence="1 3">Uncharacterized protein</fullName>
    </submittedName>
</protein>
<dbReference type="STRING" id="27835.A0A0N4XV12"/>
<sequence>MSVQRQLREDWDNREYEQIIADNVKNIANFLSSFGWFQPRLFVLAMSRRFLKRW</sequence>
<evidence type="ECO:0000313" key="2">
    <source>
        <dbReference type="Proteomes" id="UP000271162"/>
    </source>
</evidence>
<dbReference type="AlphaFoldDB" id="A0A0N4XV12"/>
<dbReference type="Proteomes" id="UP000271162">
    <property type="component" value="Unassembled WGS sequence"/>
</dbReference>
<reference evidence="3" key="1">
    <citation type="submission" date="2017-02" db="UniProtKB">
        <authorList>
            <consortium name="WormBaseParasite"/>
        </authorList>
    </citation>
    <scope>IDENTIFICATION</scope>
</reference>
<evidence type="ECO:0000313" key="3">
    <source>
        <dbReference type="WBParaSite" id="NBR_0000659401-mRNA-1"/>
    </source>
</evidence>
<proteinExistence type="predicted"/>
<name>A0A0N4XV12_NIPBR</name>
<dbReference type="Gene3D" id="1.20.5.110">
    <property type="match status" value="1"/>
</dbReference>
<evidence type="ECO:0000313" key="1">
    <source>
        <dbReference type="EMBL" id="VDL70184.1"/>
    </source>
</evidence>
<organism evidence="3">
    <name type="scientific">Nippostrongylus brasiliensis</name>
    <name type="common">Rat hookworm</name>
    <dbReference type="NCBI Taxonomy" id="27835"/>
    <lineage>
        <taxon>Eukaryota</taxon>
        <taxon>Metazoa</taxon>
        <taxon>Ecdysozoa</taxon>
        <taxon>Nematoda</taxon>
        <taxon>Chromadorea</taxon>
        <taxon>Rhabditida</taxon>
        <taxon>Rhabditina</taxon>
        <taxon>Rhabditomorpha</taxon>
        <taxon>Strongyloidea</taxon>
        <taxon>Heligmosomidae</taxon>
        <taxon>Nippostrongylus</taxon>
    </lineage>
</organism>
<keyword evidence="2" id="KW-1185">Reference proteome</keyword>
<dbReference type="WBParaSite" id="NBR_0000659401-mRNA-1">
    <property type="protein sequence ID" value="NBR_0000659401-mRNA-1"/>
    <property type="gene ID" value="NBR_0000659401"/>
</dbReference>
<reference evidence="1 2" key="2">
    <citation type="submission" date="2018-11" db="EMBL/GenBank/DDBJ databases">
        <authorList>
            <consortium name="Pathogen Informatics"/>
        </authorList>
    </citation>
    <scope>NUCLEOTIDE SEQUENCE [LARGE SCALE GENOMIC DNA]</scope>
</reference>
<accession>A0A0N4XV12</accession>
<gene>
    <name evidence="1" type="ORF">NBR_LOCUS6595</name>
</gene>